<evidence type="ECO:0000259" key="5">
    <source>
        <dbReference type="PROSITE" id="PS51084"/>
    </source>
</evidence>
<dbReference type="InterPro" id="IPR052908">
    <property type="entry name" value="AP-4-A_phosphorylase"/>
</dbReference>
<evidence type="ECO:0000256" key="3">
    <source>
        <dbReference type="PIRSR" id="PIRSR639383-2"/>
    </source>
</evidence>
<feature type="binding site" evidence="3">
    <location>
        <position position="54"/>
    </location>
    <ligand>
        <name>substrate</name>
    </ligand>
</feature>
<sequence length="168" mass="18675">MDRLWAPWRAQYIREASAGAETDPGCFLCRGISSRDDRDNLLVWRGAHSVVVLNRFPYNNGHLLVAPLVHRGTLGELSGADLTEPIETVRKLVGILDRMLRPQGYNIGLNQGKSAGAGLPGHLHWHVVPRWDGDTNFMPVLGQTKVIVESLLEFYDRLAAELATAPER</sequence>
<dbReference type="CDD" id="cd01275">
    <property type="entry name" value="FHIT"/>
    <property type="match status" value="1"/>
</dbReference>
<evidence type="ECO:0000256" key="1">
    <source>
        <dbReference type="ARBA" id="ARBA00022741"/>
    </source>
</evidence>
<protein>
    <submittedName>
        <fullName evidence="6">HIT domain-containing protein</fullName>
    </submittedName>
</protein>
<feature type="binding site" evidence="3">
    <location>
        <position position="126"/>
    </location>
    <ligand>
        <name>substrate</name>
    </ligand>
</feature>
<reference evidence="6" key="1">
    <citation type="submission" date="2024-05" db="EMBL/GenBank/DDBJ databases">
        <title>Planctomycetes of the genus Singulisphaera possess chitinolytic capabilities.</title>
        <authorList>
            <person name="Ivanova A."/>
        </authorList>
    </citation>
    <scope>NUCLEOTIDE SEQUENCE</scope>
    <source>
        <strain evidence="6">Ch08T</strain>
    </source>
</reference>
<dbReference type="Pfam" id="PF01230">
    <property type="entry name" value="HIT"/>
    <property type="match status" value="1"/>
</dbReference>
<dbReference type="AlphaFoldDB" id="A0AAU7CTN2"/>
<evidence type="ECO:0000256" key="2">
    <source>
        <dbReference type="PIRSR" id="PIRSR639383-1"/>
    </source>
</evidence>
<dbReference type="InterPro" id="IPR036265">
    <property type="entry name" value="HIT-like_sf"/>
</dbReference>
<dbReference type="EMBL" id="CP155447">
    <property type="protein sequence ID" value="XBH08267.1"/>
    <property type="molecule type" value="Genomic_DNA"/>
</dbReference>
<feature type="short sequence motif" description="Histidine triad motif" evidence="4">
    <location>
        <begin position="122"/>
        <end position="126"/>
    </location>
</feature>
<keyword evidence="1" id="KW-0547">Nucleotide-binding</keyword>
<feature type="active site" description="Tele-AMP-histidine intermediate" evidence="2">
    <location>
        <position position="124"/>
    </location>
</feature>
<dbReference type="PANTHER" id="PTHR42997">
    <property type="entry name" value="HIT FAMILY HYDROLASE"/>
    <property type="match status" value="1"/>
</dbReference>
<dbReference type="Gene3D" id="3.30.428.10">
    <property type="entry name" value="HIT-like"/>
    <property type="match status" value="1"/>
</dbReference>
<dbReference type="RefSeq" id="WP_406701098.1">
    <property type="nucleotide sequence ID" value="NZ_CP155447.1"/>
</dbReference>
<feature type="domain" description="HIT" evidence="5">
    <location>
        <begin position="27"/>
        <end position="137"/>
    </location>
</feature>
<name>A0AAU7CTN2_9BACT</name>
<dbReference type="PROSITE" id="PS51084">
    <property type="entry name" value="HIT_2"/>
    <property type="match status" value="1"/>
</dbReference>
<organism evidence="6">
    <name type="scientific">Singulisphaera sp. Ch08</name>
    <dbReference type="NCBI Taxonomy" id="3120278"/>
    <lineage>
        <taxon>Bacteria</taxon>
        <taxon>Pseudomonadati</taxon>
        <taxon>Planctomycetota</taxon>
        <taxon>Planctomycetia</taxon>
        <taxon>Isosphaerales</taxon>
        <taxon>Isosphaeraceae</taxon>
        <taxon>Singulisphaera</taxon>
    </lineage>
</organism>
<evidence type="ECO:0000256" key="4">
    <source>
        <dbReference type="PROSITE-ProRule" id="PRU00464"/>
    </source>
</evidence>
<dbReference type="GO" id="GO:0000166">
    <property type="term" value="F:nucleotide binding"/>
    <property type="evidence" value="ECO:0007669"/>
    <property type="project" value="UniProtKB-KW"/>
</dbReference>
<dbReference type="InterPro" id="IPR011146">
    <property type="entry name" value="HIT-like"/>
</dbReference>
<dbReference type="InterPro" id="IPR039383">
    <property type="entry name" value="FHIT"/>
</dbReference>
<evidence type="ECO:0000313" key="6">
    <source>
        <dbReference type="EMBL" id="XBH08267.1"/>
    </source>
</evidence>
<dbReference type="PANTHER" id="PTHR42997:SF1">
    <property type="entry name" value="AP-4-A PHOSPHORYLASE"/>
    <property type="match status" value="1"/>
</dbReference>
<dbReference type="SUPFAM" id="SSF54197">
    <property type="entry name" value="HIT-like"/>
    <property type="match status" value="1"/>
</dbReference>
<dbReference type="GO" id="GO:0003824">
    <property type="term" value="F:catalytic activity"/>
    <property type="evidence" value="ECO:0007669"/>
    <property type="project" value="InterPro"/>
</dbReference>
<accession>A0AAU7CTN2</accession>
<proteinExistence type="predicted"/>
<gene>
    <name evidence="6" type="ORF">V5E97_20160</name>
</gene>